<dbReference type="GO" id="GO:0046556">
    <property type="term" value="F:alpha-L-arabinofuranosidase activity"/>
    <property type="evidence" value="ECO:0007669"/>
    <property type="project" value="UniProtKB-EC"/>
</dbReference>
<evidence type="ECO:0000256" key="3">
    <source>
        <dbReference type="ARBA" id="ARBA00011165"/>
    </source>
</evidence>
<reference evidence="9 10" key="1">
    <citation type="submission" date="2016-05" db="EMBL/GenBank/DDBJ databases">
        <title>Niabella ginsenosidivorans BS26 whole genome sequencing.</title>
        <authorList>
            <person name="Im W.T."/>
            <person name="Siddiqi M.Z."/>
        </authorList>
    </citation>
    <scope>NUCLEOTIDE SEQUENCE [LARGE SCALE GENOMIC DNA]</scope>
    <source>
        <strain evidence="9 10">BS26</strain>
    </source>
</reference>
<evidence type="ECO:0000313" key="9">
    <source>
        <dbReference type="EMBL" id="ANH80864.1"/>
    </source>
</evidence>
<sequence length="511" mass="57510">MHPNGYAQQKTIVTISIQQDPEPVDPMIYGQMLENVNDSVIYGGVTDGNGNVLPHITRLLKELDIPVMRWPGGTVIHEYRWRDGIGPRKLRPVVPTYAWKGKENYQFGTDEFLQWCKEINTQPYINFNMANHPLYGGTLWEALDWIEYVNGNPDTTNGGRLRAAYGHKEPYKVQYWGIGNENYGPWGRHKEETAAGYGDRLAVWAGTIHSKYPELHLLGVGHTAAWDSTVLEKSGQAIDYLTQHYYVVSKLKDGQLQNPDNTLFAPAKMEAHLRLLSNLLGRYNKSKAGDPVRLCIDEWNNRHSVLENGEYKFTRQSPRRQFDVAVAAGMLNVFIRQSPVVGMANYIFPVNGHGLIRTIGTNDALKTPLFYLFKQYRQWMTGSKLEVTVKGPGITGAAAAATIDGDCKEIKTGNEQLTYIDAAAVRSSEKGIYISLVNRSWNTGREVAVTVPKGYKVTQTWEIADQNINAFNSVTDRDVLIPKIRTVNNRKGSYSTKLLPCAVMIVKLVRM</sequence>
<evidence type="ECO:0000256" key="6">
    <source>
        <dbReference type="ARBA" id="ARBA00023277"/>
    </source>
</evidence>
<dbReference type="Gene3D" id="3.20.20.80">
    <property type="entry name" value="Glycosidases"/>
    <property type="match status" value="1"/>
</dbReference>
<evidence type="ECO:0000259" key="8">
    <source>
        <dbReference type="SMART" id="SM00813"/>
    </source>
</evidence>
<keyword evidence="10" id="KW-1185">Reference proteome</keyword>
<dbReference type="InterPro" id="IPR055235">
    <property type="entry name" value="ASD1_cat"/>
</dbReference>
<keyword evidence="6" id="KW-0119">Carbohydrate metabolism</keyword>
<name>A0A1A9I2Q9_9BACT</name>
<dbReference type="GO" id="GO:0005576">
    <property type="term" value="C:extracellular region"/>
    <property type="evidence" value="ECO:0007669"/>
    <property type="project" value="InterPro"/>
</dbReference>
<protein>
    <recommendedName>
        <fullName evidence="4">non-reducing end alpha-L-arabinofuranosidase</fullName>
        <ecNumber evidence="4">3.2.1.55</ecNumber>
    </recommendedName>
</protein>
<dbReference type="PROSITE" id="PS00277">
    <property type="entry name" value="STAPH_STREP_TOXIN_1"/>
    <property type="match status" value="1"/>
</dbReference>
<dbReference type="GO" id="GO:0046373">
    <property type="term" value="P:L-arabinose metabolic process"/>
    <property type="evidence" value="ECO:0007669"/>
    <property type="project" value="InterPro"/>
</dbReference>
<evidence type="ECO:0000256" key="2">
    <source>
        <dbReference type="ARBA" id="ARBA00007186"/>
    </source>
</evidence>
<dbReference type="SUPFAM" id="SSF51445">
    <property type="entry name" value="(Trans)glycosidases"/>
    <property type="match status" value="1"/>
</dbReference>
<dbReference type="Proteomes" id="UP000077667">
    <property type="component" value="Chromosome"/>
</dbReference>
<organism evidence="9 10">
    <name type="scientific">Niabella ginsenosidivorans</name>
    <dbReference type="NCBI Taxonomy" id="1176587"/>
    <lineage>
        <taxon>Bacteria</taxon>
        <taxon>Pseudomonadati</taxon>
        <taxon>Bacteroidota</taxon>
        <taxon>Chitinophagia</taxon>
        <taxon>Chitinophagales</taxon>
        <taxon>Chitinophagaceae</taxon>
        <taxon>Niabella</taxon>
    </lineage>
</organism>
<dbReference type="EC" id="3.2.1.55" evidence="4"/>
<dbReference type="STRING" id="1176587.A8C56_07620"/>
<dbReference type="InterPro" id="IPR013780">
    <property type="entry name" value="Glyco_hydro_b"/>
</dbReference>
<dbReference type="InterPro" id="IPR017853">
    <property type="entry name" value="GH"/>
</dbReference>
<proteinExistence type="inferred from homology"/>
<dbReference type="InterPro" id="IPR006126">
    <property type="entry name" value="Staph/Strept_toxin_CS"/>
</dbReference>
<gene>
    <name evidence="9" type="ORF">A8C56_07620</name>
</gene>
<comment type="subunit">
    <text evidence="3">Homohexamer; trimer of dimers.</text>
</comment>
<evidence type="ECO:0000256" key="4">
    <source>
        <dbReference type="ARBA" id="ARBA00012670"/>
    </source>
</evidence>
<dbReference type="Gene3D" id="2.60.40.1180">
    <property type="entry name" value="Golgi alpha-mannosidase II"/>
    <property type="match status" value="1"/>
</dbReference>
<evidence type="ECO:0000256" key="7">
    <source>
        <dbReference type="ARBA" id="ARBA00023295"/>
    </source>
</evidence>
<keyword evidence="7" id="KW-0326">Glycosidase</keyword>
<dbReference type="GO" id="GO:0000272">
    <property type="term" value="P:polysaccharide catabolic process"/>
    <property type="evidence" value="ECO:0007669"/>
    <property type="project" value="TreeGrafter"/>
</dbReference>
<dbReference type="SMART" id="SM00813">
    <property type="entry name" value="Alpha-L-AF_C"/>
    <property type="match status" value="1"/>
</dbReference>
<dbReference type="PANTHER" id="PTHR43576">
    <property type="entry name" value="ALPHA-L-ARABINOFURANOSIDASE C-RELATED"/>
    <property type="match status" value="1"/>
</dbReference>
<evidence type="ECO:0000256" key="5">
    <source>
        <dbReference type="ARBA" id="ARBA00022801"/>
    </source>
</evidence>
<feature type="domain" description="Alpha-L-arabinofuranosidase C-terminal" evidence="8">
    <location>
        <begin position="297"/>
        <end position="502"/>
    </location>
</feature>
<dbReference type="SUPFAM" id="SSF51011">
    <property type="entry name" value="Glycosyl hydrolase domain"/>
    <property type="match status" value="1"/>
</dbReference>
<dbReference type="Pfam" id="PF22848">
    <property type="entry name" value="ASD1_dom"/>
    <property type="match status" value="1"/>
</dbReference>
<dbReference type="PANTHER" id="PTHR43576:SF2">
    <property type="entry name" value="INTRACELLULAR EXO-ALPHA-L-ARABINOFURANOSIDASE 2"/>
    <property type="match status" value="1"/>
</dbReference>
<dbReference type="InterPro" id="IPR010720">
    <property type="entry name" value="Alpha-L-AF_C"/>
</dbReference>
<comment type="similarity">
    <text evidence="2">Belongs to the glycosyl hydrolase 51 family.</text>
</comment>
<dbReference type="AlphaFoldDB" id="A0A1A9I2Q9"/>
<dbReference type="EMBL" id="CP015772">
    <property type="protein sequence ID" value="ANH80864.1"/>
    <property type="molecule type" value="Genomic_DNA"/>
</dbReference>
<accession>A0A1A9I2Q9</accession>
<dbReference type="Pfam" id="PF06964">
    <property type="entry name" value="Alpha-L-AF_C"/>
    <property type="match status" value="1"/>
</dbReference>
<dbReference type="KEGG" id="nia:A8C56_07620"/>
<evidence type="ECO:0000313" key="10">
    <source>
        <dbReference type="Proteomes" id="UP000077667"/>
    </source>
</evidence>
<evidence type="ECO:0000256" key="1">
    <source>
        <dbReference type="ARBA" id="ARBA00001462"/>
    </source>
</evidence>
<comment type="catalytic activity">
    <reaction evidence="1">
        <text>Hydrolysis of terminal non-reducing alpha-L-arabinofuranoside residues in alpha-L-arabinosides.</text>
        <dbReference type="EC" id="3.2.1.55"/>
    </reaction>
</comment>
<keyword evidence="5" id="KW-0378">Hydrolase</keyword>